<keyword evidence="3" id="KW-1185">Reference proteome</keyword>
<dbReference type="InterPro" id="IPR058913">
    <property type="entry name" value="Integrase_dom_put"/>
</dbReference>
<evidence type="ECO:0000313" key="3">
    <source>
        <dbReference type="Proteomes" id="UP000225706"/>
    </source>
</evidence>
<evidence type="ECO:0000313" key="2">
    <source>
        <dbReference type="EMBL" id="PFX16160.1"/>
    </source>
</evidence>
<dbReference type="PANTHER" id="PTHR46791:SF5">
    <property type="entry name" value="CLR5 DOMAIN-CONTAINING PROTEIN-RELATED"/>
    <property type="match status" value="1"/>
</dbReference>
<reference evidence="3" key="1">
    <citation type="journal article" date="2017" name="bioRxiv">
        <title>Comparative analysis of the genomes of Stylophora pistillata and Acropora digitifera provides evidence for extensive differences between species of corals.</title>
        <authorList>
            <person name="Voolstra C.R."/>
            <person name="Li Y."/>
            <person name="Liew Y.J."/>
            <person name="Baumgarten S."/>
            <person name="Zoccola D."/>
            <person name="Flot J.-F."/>
            <person name="Tambutte S."/>
            <person name="Allemand D."/>
            <person name="Aranda M."/>
        </authorList>
    </citation>
    <scope>NUCLEOTIDE SEQUENCE [LARGE SCALE GENOMIC DNA]</scope>
</reference>
<dbReference type="AlphaFoldDB" id="A0A2B4RI49"/>
<comment type="caution">
    <text evidence="2">The sequence shown here is derived from an EMBL/GenBank/DDBJ whole genome shotgun (WGS) entry which is preliminary data.</text>
</comment>
<name>A0A2B4RI49_STYPI</name>
<dbReference type="Proteomes" id="UP000225706">
    <property type="component" value="Unassembled WGS sequence"/>
</dbReference>
<dbReference type="PANTHER" id="PTHR46791">
    <property type="entry name" value="EXPRESSED PROTEIN"/>
    <property type="match status" value="1"/>
</dbReference>
<proteinExistence type="predicted"/>
<accession>A0A2B4RI49</accession>
<dbReference type="EMBL" id="LSMT01000570">
    <property type="protein sequence ID" value="PFX16160.1"/>
    <property type="molecule type" value="Genomic_DNA"/>
</dbReference>
<feature type="domain" description="Integrase core" evidence="1">
    <location>
        <begin position="138"/>
        <end position="254"/>
    </location>
</feature>
<protein>
    <recommendedName>
        <fullName evidence="1">Integrase core domain-containing protein</fullName>
    </recommendedName>
</protein>
<sequence length="332" mass="38673">MADDERSLIQKYFHLGYENEVTLQFVVDYHSIKISLSTLKCRLRDYGLKRRRNEVDVDQLRDIIRNEISGSGESLGYRAVWHFLRLVHEIYVPRHLVATILQEVDPVGVQERRRRRLSQRKYLSCGPNFSWHVDGNGGCPILLRTDCGTENGVMAAMQCYFRQNGEDAFSGERAHKYGSSPANQRIKAWWSYFRKGRAGWWIDFFKDMVNAGVSDVGNVMQMEALWFSFEAVIQNELDNVKQHWNTHRIRRSGHGTVPGVPDVLFYLPQRSDAFECKQAVENPNLQEMEQHLLHTQPSDDEGDLYQEYFDYVVDHEALQIPSSMKEAFNFNN</sequence>
<dbReference type="OrthoDB" id="5947726at2759"/>
<gene>
    <name evidence="2" type="ORF">AWC38_SpisGene19588</name>
</gene>
<evidence type="ECO:0000259" key="1">
    <source>
        <dbReference type="Pfam" id="PF24764"/>
    </source>
</evidence>
<dbReference type="Pfam" id="PF24764">
    <property type="entry name" value="rva_4"/>
    <property type="match status" value="1"/>
</dbReference>
<organism evidence="2 3">
    <name type="scientific">Stylophora pistillata</name>
    <name type="common">Smooth cauliflower coral</name>
    <dbReference type="NCBI Taxonomy" id="50429"/>
    <lineage>
        <taxon>Eukaryota</taxon>
        <taxon>Metazoa</taxon>
        <taxon>Cnidaria</taxon>
        <taxon>Anthozoa</taxon>
        <taxon>Hexacorallia</taxon>
        <taxon>Scleractinia</taxon>
        <taxon>Astrocoeniina</taxon>
        <taxon>Pocilloporidae</taxon>
        <taxon>Stylophora</taxon>
    </lineage>
</organism>